<gene>
    <name evidence="1" type="ORF">TNIN_492231</name>
</gene>
<dbReference type="Proteomes" id="UP000886998">
    <property type="component" value="Unassembled WGS sequence"/>
</dbReference>
<comment type="caution">
    <text evidence="1">The sequence shown here is derived from an EMBL/GenBank/DDBJ whole genome shotgun (WGS) entry which is preliminary data.</text>
</comment>
<accession>A0A8X6MLG3</accession>
<proteinExistence type="predicted"/>
<protein>
    <submittedName>
        <fullName evidence="1">Uncharacterized protein</fullName>
    </submittedName>
</protein>
<sequence>MCGIRARRKKYPTQIRLSFLQAFRFTIQRSLIKTNYMPVVPFIFEANNASLECTHRKKIKTGPMIGDPEGKKKKKELLKDRERDKISECVKRLFAIRFQRGVDSRIREWHTKELNGGCLSGPN</sequence>
<dbReference type="AlphaFoldDB" id="A0A8X6MLG3"/>
<organism evidence="1 2">
    <name type="scientific">Trichonephila inaurata madagascariensis</name>
    <dbReference type="NCBI Taxonomy" id="2747483"/>
    <lineage>
        <taxon>Eukaryota</taxon>
        <taxon>Metazoa</taxon>
        <taxon>Ecdysozoa</taxon>
        <taxon>Arthropoda</taxon>
        <taxon>Chelicerata</taxon>
        <taxon>Arachnida</taxon>
        <taxon>Araneae</taxon>
        <taxon>Araneomorphae</taxon>
        <taxon>Entelegynae</taxon>
        <taxon>Araneoidea</taxon>
        <taxon>Nephilidae</taxon>
        <taxon>Trichonephila</taxon>
        <taxon>Trichonephila inaurata</taxon>
    </lineage>
</organism>
<reference evidence="1" key="1">
    <citation type="submission" date="2020-08" db="EMBL/GenBank/DDBJ databases">
        <title>Multicomponent nature underlies the extraordinary mechanical properties of spider dragline silk.</title>
        <authorList>
            <person name="Kono N."/>
            <person name="Nakamura H."/>
            <person name="Mori M."/>
            <person name="Yoshida Y."/>
            <person name="Ohtoshi R."/>
            <person name="Malay A.D."/>
            <person name="Moran D.A.P."/>
            <person name="Tomita M."/>
            <person name="Numata K."/>
            <person name="Arakawa K."/>
        </authorList>
    </citation>
    <scope>NUCLEOTIDE SEQUENCE</scope>
</reference>
<evidence type="ECO:0000313" key="1">
    <source>
        <dbReference type="EMBL" id="GFS62990.1"/>
    </source>
</evidence>
<evidence type="ECO:0000313" key="2">
    <source>
        <dbReference type="Proteomes" id="UP000886998"/>
    </source>
</evidence>
<dbReference type="EMBL" id="BMAV01027869">
    <property type="protein sequence ID" value="GFS62990.1"/>
    <property type="molecule type" value="Genomic_DNA"/>
</dbReference>
<name>A0A8X6MLG3_9ARAC</name>
<keyword evidence="2" id="KW-1185">Reference proteome</keyword>